<gene>
    <name evidence="3" type="ORF">COU47_00955</name>
</gene>
<dbReference type="PANTHER" id="PTHR46124:SF2">
    <property type="entry name" value="D-AMINOACYL-TRNA DEACYLASE"/>
    <property type="match status" value="1"/>
</dbReference>
<evidence type="ECO:0000256" key="2">
    <source>
        <dbReference type="PIRSR" id="PIRSR005902-1"/>
    </source>
</evidence>
<comment type="caution">
    <text evidence="3">The sequence shown here is derived from an EMBL/GenBank/DDBJ whole genome shotgun (WGS) entry which is preliminary data.</text>
</comment>
<name>A0A2H0TGC7_9BACT</name>
<evidence type="ECO:0000256" key="1">
    <source>
        <dbReference type="ARBA" id="ARBA00022801"/>
    </source>
</evidence>
<dbReference type="InterPro" id="IPR001130">
    <property type="entry name" value="TatD-like"/>
</dbReference>
<dbReference type="Proteomes" id="UP000231503">
    <property type="component" value="Unassembled WGS sequence"/>
</dbReference>
<feature type="binding site" evidence="2">
    <location>
        <position position="7"/>
    </location>
    <ligand>
        <name>a divalent metal cation</name>
        <dbReference type="ChEBI" id="CHEBI:60240"/>
        <label>1</label>
    </ligand>
</feature>
<organism evidence="3 4">
    <name type="scientific">Candidatus Niyogibacteria bacterium CG10_big_fil_rev_8_21_14_0_10_46_36</name>
    <dbReference type="NCBI Taxonomy" id="1974726"/>
    <lineage>
        <taxon>Bacteria</taxon>
        <taxon>Candidatus Niyogiibacteriota</taxon>
    </lineage>
</organism>
<dbReference type="Gene3D" id="3.20.20.140">
    <property type="entry name" value="Metal-dependent hydrolases"/>
    <property type="match status" value="1"/>
</dbReference>
<dbReference type="EMBL" id="PFCO01000001">
    <property type="protein sequence ID" value="PIR70014.1"/>
    <property type="molecule type" value="Genomic_DNA"/>
</dbReference>
<feature type="binding site" evidence="2">
    <location>
        <position position="176"/>
    </location>
    <ligand>
        <name>a divalent metal cation</name>
        <dbReference type="ChEBI" id="CHEBI:60240"/>
        <label>2</label>
    </ligand>
</feature>
<dbReference type="InterPro" id="IPR032466">
    <property type="entry name" value="Metal_Hydrolase"/>
</dbReference>
<feature type="binding site" evidence="2">
    <location>
        <position position="148"/>
    </location>
    <ligand>
        <name>a divalent metal cation</name>
        <dbReference type="ChEBI" id="CHEBI:60240"/>
        <label>2</label>
    </ligand>
</feature>
<dbReference type="GO" id="GO:0005829">
    <property type="term" value="C:cytosol"/>
    <property type="evidence" value="ECO:0007669"/>
    <property type="project" value="TreeGrafter"/>
</dbReference>
<reference evidence="4" key="1">
    <citation type="submission" date="2017-09" db="EMBL/GenBank/DDBJ databases">
        <title>Depth-based differentiation of microbial function through sediment-hosted aquifers and enrichment of novel symbionts in the deep terrestrial subsurface.</title>
        <authorList>
            <person name="Probst A.J."/>
            <person name="Ladd B."/>
            <person name="Jarett J.K."/>
            <person name="Geller-Mcgrath D.E."/>
            <person name="Sieber C.M.K."/>
            <person name="Emerson J.B."/>
            <person name="Anantharaman K."/>
            <person name="Thomas B.C."/>
            <person name="Malmstrom R."/>
            <person name="Stieglmeier M."/>
            <person name="Klingl A."/>
            <person name="Woyke T."/>
            <person name="Ryan C.M."/>
            <person name="Banfield J.F."/>
        </authorList>
    </citation>
    <scope>NUCLEOTIDE SEQUENCE [LARGE SCALE GENOMIC DNA]</scope>
</reference>
<sequence>MIDSHTHMQFAAFKDDVSEVIWRARGKGIWIINVGTQKDTSKQAVALAEQYEDGVYATVGLHPIHTDASYHDPQELGGGEGFTSRGEEFSVEEYTELARHPKVVAIGECGLDYYRIEGDIDAIKEKQKNIFRKHIDIAKAISKPLMIHCRPSKKDDAYRDIIEILREKSATNGVVHFFVGSREVADEFLSLGFSFTFGGVITFVHDYDKVARHIPLDRILSETDAPYVTPAPHRGKRNEPAYVEEVVKKIAELKEVSFEGAARQTVLNAKEKFGV</sequence>
<dbReference type="GO" id="GO:0046872">
    <property type="term" value="F:metal ion binding"/>
    <property type="evidence" value="ECO:0007669"/>
    <property type="project" value="UniProtKB-KW"/>
</dbReference>
<proteinExistence type="predicted"/>
<dbReference type="InterPro" id="IPR018228">
    <property type="entry name" value="DNase_TatD-rel_CS"/>
</dbReference>
<accession>A0A2H0TGC7</accession>
<evidence type="ECO:0000313" key="3">
    <source>
        <dbReference type="EMBL" id="PIR70014.1"/>
    </source>
</evidence>
<dbReference type="Pfam" id="PF01026">
    <property type="entry name" value="TatD_DNase"/>
    <property type="match status" value="1"/>
</dbReference>
<dbReference type="GO" id="GO:0016788">
    <property type="term" value="F:hydrolase activity, acting on ester bonds"/>
    <property type="evidence" value="ECO:0007669"/>
    <property type="project" value="InterPro"/>
</dbReference>
<keyword evidence="2" id="KW-0479">Metal-binding</keyword>
<feature type="binding site" evidence="2">
    <location>
        <position position="108"/>
    </location>
    <ligand>
        <name>a divalent metal cation</name>
        <dbReference type="ChEBI" id="CHEBI:60240"/>
        <label>1</label>
    </ligand>
</feature>
<feature type="binding site" evidence="2">
    <location>
        <position position="224"/>
    </location>
    <ligand>
        <name>a divalent metal cation</name>
        <dbReference type="ChEBI" id="CHEBI:60240"/>
        <label>1</label>
    </ligand>
</feature>
<dbReference type="SUPFAM" id="SSF51556">
    <property type="entry name" value="Metallo-dependent hydrolases"/>
    <property type="match status" value="1"/>
</dbReference>
<protein>
    <submittedName>
        <fullName evidence="3">Hydrolase TatD</fullName>
    </submittedName>
</protein>
<dbReference type="CDD" id="cd01310">
    <property type="entry name" value="TatD_DNAse"/>
    <property type="match status" value="1"/>
</dbReference>
<dbReference type="PIRSF" id="PIRSF005902">
    <property type="entry name" value="DNase_TatD"/>
    <property type="match status" value="1"/>
</dbReference>
<dbReference type="PANTHER" id="PTHR46124">
    <property type="entry name" value="D-AMINOACYL-TRNA DEACYLASE"/>
    <property type="match status" value="1"/>
</dbReference>
<dbReference type="AlphaFoldDB" id="A0A2H0TGC7"/>
<keyword evidence="1 3" id="KW-0378">Hydrolase</keyword>
<feature type="binding site" evidence="2">
    <location>
        <position position="5"/>
    </location>
    <ligand>
        <name>a divalent metal cation</name>
        <dbReference type="ChEBI" id="CHEBI:60240"/>
        <label>1</label>
    </ligand>
</feature>
<evidence type="ECO:0000313" key="4">
    <source>
        <dbReference type="Proteomes" id="UP000231503"/>
    </source>
</evidence>
<dbReference type="PROSITE" id="PS01091">
    <property type="entry name" value="TATD_3"/>
    <property type="match status" value="1"/>
</dbReference>